<evidence type="ECO:0000256" key="2">
    <source>
        <dbReference type="ARBA" id="ARBA00022692"/>
    </source>
</evidence>
<keyword evidence="4 5" id="KW-0472">Membrane</keyword>
<accession>A0A5N8WLJ0</accession>
<feature type="transmembrane region" description="Helical" evidence="5">
    <location>
        <begin position="324"/>
        <end position="344"/>
    </location>
</feature>
<keyword evidence="8" id="KW-1185">Reference proteome</keyword>
<proteinExistence type="predicted"/>
<keyword evidence="2 5" id="KW-0812">Transmembrane</keyword>
<feature type="transmembrane region" description="Helical" evidence="5">
    <location>
        <begin position="389"/>
        <end position="409"/>
    </location>
</feature>
<comment type="subcellular location">
    <subcellularLocation>
        <location evidence="1">Cell membrane</location>
        <topology evidence="1">Multi-pass membrane protein</topology>
    </subcellularLocation>
</comment>
<dbReference type="RefSeq" id="WP_152858183.1">
    <property type="nucleotide sequence ID" value="NZ_VMNX01000002.1"/>
</dbReference>
<dbReference type="PANTHER" id="PTHR23508">
    <property type="entry name" value="CARBOXYLIC ACID TRANSPORTER PROTEIN HOMOLOG"/>
    <property type="match status" value="1"/>
</dbReference>
<feature type="transmembrane region" description="Helical" evidence="5">
    <location>
        <begin position="108"/>
        <end position="130"/>
    </location>
</feature>
<feature type="domain" description="Major facilitator superfamily (MFS) profile" evidence="6">
    <location>
        <begin position="15"/>
        <end position="413"/>
    </location>
</feature>
<sequence>MAETNAGSPQLDRRHWMLAVAAGMASFLDSGAIISVGLGLALWKESFGLDVWTVGVLGSTLTLFIAVGALTGGRVADLFGRGRVFSLTILLYAAAAVAVALAPNSTVLVVGVILIGMAAGADLPTSIAVLSERAPAGTQGRLVAFTHVMWTAGVVFATSLGFAVSTLGTLGIRLIFATLAALAVATFAFRTFYTPFRQLEAESDARHTATGVDPLRALPLRALFRDRTFRVMILLTALFYLFFTLVANTFGSFKTYFLVTVGGTSQTVATALSFATTLVGLAGTIVFTRIADTKWRSRFFAAGVVVFASCQLLIAITGGVILPAMIAALVLYNIGFPFVGEALYKIWTQESFPVNARATVQGATMAIARFVASAFALVTPALIDWSPSGLYYLLTVFALVSGFIGMLIIRRDRAADASLAAPRTLGAPVAGDAR</sequence>
<dbReference type="InterPro" id="IPR011701">
    <property type="entry name" value="MFS"/>
</dbReference>
<dbReference type="EMBL" id="VMNX01000002">
    <property type="protein sequence ID" value="MPY47378.1"/>
    <property type="molecule type" value="Genomic_DNA"/>
</dbReference>
<dbReference type="GO" id="GO:0046943">
    <property type="term" value="F:carboxylic acid transmembrane transporter activity"/>
    <property type="evidence" value="ECO:0007669"/>
    <property type="project" value="TreeGrafter"/>
</dbReference>
<organism evidence="7 8">
    <name type="scientific">Streptomyces acidicola</name>
    <dbReference type="NCBI Taxonomy" id="2596892"/>
    <lineage>
        <taxon>Bacteria</taxon>
        <taxon>Bacillati</taxon>
        <taxon>Actinomycetota</taxon>
        <taxon>Actinomycetes</taxon>
        <taxon>Kitasatosporales</taxon>
        <taxon>Streptomycetaceae</taxon>
        <taxon>Streptomyces</taxon>
    </lineage>
</organism>
<gene>
    <name evidence="7" type="ORF">FPZ41_01725</name>
</gene>
<evidence type="ECO:0000256" key="1">
    <source>
        <dbReference type="ARBA" id="ARBA00004651"/>
    </source>
</evidence>
<dbReference type="SUPFAM" id="SSF103473">
    <property type="entry name" value="MFS general substrate transporter"/>
    <property type="match status" value="1"/>
</dbReference>
<dbReference type="InterPro" id="IPR020846">
    <property type="entry name" value="MFS_dom"/>
</dbReference>
<evidence type="ECO:0000259" key="6">
    <source>
        <dbReference type="PROSITE" id="PS50850"/>
    </source>
</evidence>
<feature type="transmembrane region" description="Helical" evidence="5">
    <location>
        <begin position="229"/>
        <end position="247"/>
    </location>
</feature>
<reference evidence="7 8" key="1">
    <citation type="submission" date="2019-09" db="EMBL/GenBank/DDBJ databases">
        <authorList>
            <person name="Duangmal K."/>
            <person name="Teo W.F.A."/>
            <person name="Lipun K."/>
        </authorList>
    </citation>
    <scope>NUCLEOTIDE SEQUENCE [LARGE SCALE GENOMIC DNA]</scope>
    <source>
        <strain evidence="7 8">K1PN6</strain>
    </source>
</reference>
<dbReference type="Proteomes" id="UP000373149">
    <property type="component" value="Unassembled WGS sequence"/>
</dbReference>
<feature type="transmembrane region" description="Helical" evidence="5">
    <location>
        <begin position="267"/>
        <end position="287"/>
    </location>
</feature>
<comment type="caution">
    <text evidence="7">The sequence shown here is derived from an EMBL/GenBank/DDBJ whole genome shotgun (WGS) entry which is preliminary data.</text>
</comment>
<feature type="transmembrane region" description="Helical" evidence="5">
    <location>
        <begin position="49"/>
        <end position="72"/>
    </location>
</feature>
<dbReference type="InterPro" id="IPR036259">
    <property type="entry name" value="MFS_trans_sf"/>
</dbReference>
<dbReference type="GO" id="GO:0005886">
    <property type="term" value="C:plasma membrane"/>
    <property type="evidence" value="ECO:0007669"/>
    <property type="project" value="UniProtKB-SubCell"/>
</dbReference>
<dbReference type="PANTHER" id="PTHR23508:SF10">
    <property type="entry name" value="CARBOXYLIC ACID TRANSPORTER PROTEIN HOMOLOG"/>
    <property type="match status" value="1"/>
</dbReference>
<dbReference type="Gene3D" id="1.20.1250.20">
    <property type="entry name" value="MFS general substrate transporter like domains"/>
    <property type="match status" value="2"/>
</dbReference>
<evidence type="ECO:0000313" key="8">
    <source>
        <dbReference type="Proteomes" id="UP000373149"/>
    </source>
</evidence>
<feature type="transmembrane region" description="Helical" evidence="5">
    <location>
        <begin position="299"/>
        <end position="318"/>
    </location>
</feature>
<evidence type="ECO:0000256" key="5">
    <source>
        <dbReference type="SAM" id="Phobius"/>
    </source>
</evidence>
<evidence type="ECO:0000256" key="3">
    <source>
        <dbReference type="ARBA" id="ARBA00022989"/>
    </source>
</evidence>
<dbReference type="AlphaFoldDB" id="A0A5N8WLJ0"/>
<feature type="transmembrane region" description="Helical" evidence="5">
    <location>
        <begin position="170"/>
        <end position="189"/>
    </location>
</feature>
<dbReference type="Pfam" id="PF07690">
    <property type="entry name" value="MFS_1"/>
    <property type="match status" value="1"/>
</dbReference>
<keyword evidence="3 5" id="KW-1133">Transmembrane helix</keyword>
<name>A0A5N8WLJ0_9ACTN</name>
<evidence type="ECO:0000313" key="7">
    <source>
        <dbReference type="EMBL" id="MPY47378.1"/>
    </source>
</evidence>
<feature type="transmembrane region" description="Helical" evidence="5">
    <location>
        <begin position="365"/>
        <end position="383"/>
    </location>
</feature>
<evidence type="ECO:0000256" key="4">
    <source>
        <dbReference type="ARBA" id="ARBA00023136"/>
    </source>
</evidence>
<dbReference type="PROSITE" id="PS50850">
    <property type="entry name" value="MFS"/>
    <property type="match status" value="1"/>
</dbReference>
<feature type="transmembrane region" description="Helical" evidence="5">
    <location>
        <begin position="142"/>
        <end position="164"/>
    </location>
</feature>
<protein>
    <submittedName>
        <fullName evidence="7">MFS transporter</fullName>
    </submittedName>
</protein>
<feature type="transmembrane region" description="Helical" evidence="5">
    <location>
        <begin position="84"/>
        <end position="102"/>
    </location>
</feature>
<feature type="transmembrane region" description="Helical" evidence="5">
    <location>
        <begin position="16"/>
        <end position="43"/>
    </location>
</feature>